<keyword evidence="2" id="KW-1185">Reference proteome</keyword>
<dbReference type="AlphaFoldDB" id="A0AAV3NWD9"/>
<reference evidence="1 2" key="1">
    <citation type="submission" date="2024-01" db="EMBL/GenBank/DDBJ databases">
        <title>The complete chloroplast genome sequence of Lithospermum erythrorhizon: insights into the phylogenetic relationship among Boraginaceae species and the maternal lineages of purple gromwells.</title>
        <authorList>
            <person name="Okada T."/>
            <person name="Watanabe K."/>
        </authorList>
    </citation>
    <scope>NUCLEOTIDE SEQUENCE [LARGE SCALE GENOMIC DNA]</scope>
</reference>
<protein>
    <submittedName>
        <fullName evidence="1">Uncharacterized protein</fullName>
    </submittedName>
</protein>
<gene>
    <name evidence="1" type="ORF">LIER_42737</name>
</gene>
<evidence type="ECO:0000313" key="2">
    <source>
        <dbReference type="Proteomes" id="UP001454036"/>
    </source>
</evidence>
<organism evidence="1 2">
    <name type="scientific">Lithospermum erythrorhizon</name>
    <name type="common">Purple gromwell</name>
    <name type="synonym">Lithospermum officinale var. erythrorhizon</name>
    <dbReference type="NCBI Taxonomy" id="34254"/>
    <lineage>
        <taxon>Eukaryota</taxon>
        <taxon>Viridiplantae</taxon>
        <taxon>Streptophyta</taxon>
        <taxon>Embryophyta</taxon>
        <taxon>Tracheophyta</taxon>
        <taxon>Spermatophyta</taxon>
        <taxon>Magnoliopsida</taxon>
        <taxon>eudicotyledons</taxon>
        <taxon>Gunneridae</taxon>
        <taxon>Pentapetalae</taxon>
        <taxon>asterids</taxon>
        <taxon>lamiids</taxon>
        <taxon>Boraginales</taxon>
        <taxon>Boraginaceae</taxon>
        <taxon>Boraginoideae</taxon>
        <taxon>Lithospermeae</taxon>
        <taxon>Lithospermum</taxon>
    </lineage>
</organism>
<dbReference type="EMBL" id="BAABME010030745">
    <property type="protein sequence ID" value="GAA0142746.1"/>
    <property type="molecule type" value="Genomic_DNA"/>
</dbReference>
<comment type="caution">
    <text evidence="1">The sequence shown here is derived from an EMBL/GenBank/DDBJ whole genome shotgun (WGS) entry which is preliminary data.</text>
</comment>
<proteinExistence type="predicted"/>
<dbReference type="Proteomes" id="UP001454036">
    <property type="component" value="Unassembled WGS sequence"/>
</dbReference>
<sequence>MDIEYPDHRSRCWRRKYIRLEDSNRKIKKVRIIKLGKKTRGASRFPCFKLVSPIKVIVGIHDAYIDKMISLTGSKVHVSCETTAFLSNRRRGEGTACWN</sequence>
<name>A0AAV3NWD9_LITER</name>
<evidence type="ECO:0000313" key="1">
    <source>
        <dbReference type="EMBL" id="GAA0142746.1"/>
    </source>
</evidence>
<accession>A0AAV3NWD9</accession>